<reference evidence="4" key="1">
    <citation type="journal article" date="2019" name="Int. J. Syst. Evol. Microbiol.">
        <title>The Global Catalogue of Microorganisms (GCM) 10K type strain sequencing project: providing services to taxonomists for standard genome sequencing and annotation.</title>
        <authorList>
            <consortium name="The Broad Institute Genomics Platform"/>
            <consortium name="The Broad Institute Genome Sequencing Center for Infectious Disease"/>
            <person name="Wu L."/>
            <person name="Ma J."/>
        </authorList>
    </citation>
    <scope>NUCLEOTIDE SEQUENCE [LARGE SCALE GENOMIC DNA]</scope>
    <source>
        <strain evidence="4">CGMCC 1.19062</strain>
    </source>
</reference>
<dbReference type="RefSeq" id="WP_379876681.1">
    <property type="nucleotide sequence ID" value="NZ_JBHUIP010000012.1"/>
</dbReference>
<gene>
    <name evidence="3" type="ORF">ACFSM5_12220</name>
</gene>
<keyword evidence="1" id="KW-0732">Signal</keyword>
<accession>A0ABW5DUK7</accession>
<feature type="domain" description="DUF2059" evidence="2">
    <location>
        <begin position="89"/>
        <end position="146"/>
    </location>
</feature>
<dbReference type="Pfam" id="PF09832">
    <property type="entry name" value="DUF2059"/>
    <property type="match status" value="1"/>
</dbReference>
<proteinExistence type="predicted"/>
<dbReference type="InterPro" id="IPR018637">
    <property type="entry name" value="DUF2059"/>
</dbReference>
<feature type="chain" id="PRO_5045340157" evidence="1">
    <location>
        <begin position="24"/>
        <end position="163"/>
    </location>
</feature>
<dbReference type="EMBL" id="JBHUIP010000012">
    <property type="protein sequence ID" value="MFD2263656.1"/>
    <property type="molecule type" value="Genomic_DNA"/>
</dbReference>
<name>A0ABW5DUK7_9PROT</name>
<comment type="caution">
    <text evidence="3">The sequence shown here is derived from an EMBL/GenBank/DDBJ whole genome shotgun (WGS) entry which is preliminary data.</text>
</comment>
<evidence type="ECO:0000313" key="4">
    <source>
        <dbReference type="Proteomes" id="UP001597295"/>
    </source>
</evidence>
<protein>
    <submittedName>
        <fullName evidence="3">DUF2059 domain-containing protein</fullName>
    </submittedName>
</protein>
<feature type="signal peptide" evidence="1">
    <location>
        <begin position="1"/>
        <end position="23"/>
    </location>
</feature>
<evidence type="ECO:0000259" key="2">
    <source>
        <dbReference type="Pfam" id="PF09832"/>
    </source>
</evidence>
<evidence type="ECO:0000313" key="3">
    <source>
        <dbReference type="EMBL" id="MFD2263656.1"/>
    </source>
</evidence>
<dbReference type="Proteomes" id="UP001597295">
    <property type="component" value="Unassembled WGS sequence"/>
</dbReference>
<keyword evidence="4" id="KW-1185">Reference proteome</keyword>
<sequence>MRRSALIPLLLTCVLLQSGAAVAQSTEANRLAGEILDKSGAVQLVRNTMISMSDQMGKLLVATNPDKGPLIQQLMTEEVLPAFLTRLPELVPELSKLYALTYTEEELRFMHAYITSPIGQAIVAKQPNLQTQLQQVGQVWGQKVAMETMQTLAPKFRERGLKL</sequence>
<evidence type="ECO:0000256" key="1">
    <source>
        <dbReference type="SAM" id="SignalP"/>
    </source>
</evidence>
<organism evidence="3 4">
    <name type="scientific">Lacibacterium aquatile</name>
    <dbReference type="NCBI Taxonomy" id="1168082"/>
    <lineage>
        <taxon>Bacteria</taxon>
        <taxon>Pseudomonadati</taxon>
        <taxon>Pseudomonadota</taxon>
        <taxon>Alphaproteobacteria</taxon>
        <taxon>Rhodospirillales</taxon>
        <taxon>Rhodospirillaceae</taxon>
    </lineage>
</organism>